<dbReference type="Pfam" id="PF06224">
    <property type="entry name" value="AlkZ-like"/>
    <property type="match status" value="1"/>
</dbReference>
<dbReference type="PANTHER" id="PTHR38479:SF2">
    <property type="entry name" value="WINGED HELIX DNA-BINDING DOMAIN-CONTAINING PROTEIN"/>
    <property type="match status" value="1"/>
</dbReference>
<reference evidence="1 2" key="1">
    <citation type="journal article" date="2017" name="New Microbes New Infect">
        <title>Genome sequence of 'Leucobacter massiliensis' sp. nov. isolated from human pharynx after travel to the 2014 Hajj.</title>
        <authorList>
            <person name="Leangapichart T."/>
            <person name="Gautret P."/>
            <person name="Nguyen T.T."/>
            <person name="Armstrong N."/>
            <person name="Rolain J.M."/>
        </authorList>
    </citation>
    <scope>NUCLEOTIDE SEQUENCE [LARGE SCALE GENOMIC DNA]</scope>
    <source>
        <strain evidence="1 2">122RC15</strain>
    </source>
</reference>
<dbReference type="OrthoDB" id="9148135at2"/>
<dbReference type="InterPro" id="IPR009351">
    <property type="entry name" value="AlkZ-like"/>
</dbReference>
<evidence type="ECO:0000313" key="1">
    <source>
        <dbReference type="EMBL" id="PRI09995.1"/>
    </source>
</evidence>
<gene>
    <name evidence="1" type="ORF">B4915_13795</name>
</gene>
<sequence length="395" mass="41660">MTETITDDDVLLLRMRSLGLAGAASSGSGPAGTGTDASGAGRIAAIARHLLALQGQDWRSSRWALGVRAERVAGAPAELADVATALNSGAVVRSWPVRGTIHLLAAEDLGWMQAAAGARPLAGAAKRRAFLGIGDRTLDRLVEVSLAALRAGGERGLERDDLARAWSEAGIEWQSNWRYHLIWWLHQNGLAVFGPTDGEAEPRLVLAEGWIREPRTPADPLAELAARYTAARGPVRTKDLAWWAGISAGEAKRGFEAAAEQGAVVRAQLAGVAGAAGTLWVSPGTLGSTAIVPEWLLLPAFDEHLLGYTVRDAQLDPAHFERIVPGRNGMFLATVVHRGRVAGTWRRRTRAGGGIEATPLPGSRLDAAALADEHARWAAFHGLVPGPVELAAPAA</sequence>
<dbReference type="AlphaFoldDB" id="A0A2S9QK84"/>
<dbReference type="EMBL" id="MWZD01000024">
    <property type="protein sequence ID" value="PRI09995.1"/>
    <property type="molecule type" value="Genomic_DNA"/>
</dbReference>
<protein>
    <recommendedName>
        <fullName evidence="3">Winged helix DNA-binding domain-containing protein</fullName>
    </recommendedName>
</protein>
<organism evidence="1 2">
    <name type="scientific">Leucobacter massiliensis</name>
    <dbReference type="NCBI Taxonomy" id="1686285"/>
    <lineage>
        <taxon>Bacteria</taxon>
        <taxon>Bacillati</taxon>
        <taxon>Actinomycetota</taxon>
        <taxon>Actinomycetes</taxon>
        <taxon>Micrococcales</taxon>
        <taxon>Microbacteriaceae</taxon>
        <taxon>Leucobacter</taxon>
    </lineage>
</organism>
<dbReference type="Proteomes" id="UP000238650">
    <property type="component" value="Unassembled WGS sequence"/>
</dbReference>
<evidence type="ECO:0008006" key="3">
    <source>
        <dbReference type="Google" id="ProtNLM"/>
    </source>
</evidence>
<name>A0A2S9QK84_9MICO</name>
<evidence type="ECO:0000313" key="2">
    <source>
        <dbReference type="Proteomes" id="UP000238650"/>
    </source>
</evidence>
<dbReference type="PANTHER" id="PTHR38479">
    <property type="entry name" value="LMO0824 PROTEIN"/>
    <property type="match status" value="1"/>
</dbReference>
<proteinExistence type="predicted"/>
<dbReference type="RefSeq" id="WP_105806412.1">
    <property type="nucleotide sequence ID" value="NZ_MWZD01000024.1"/>
</dbReference>
<accession>A0A2S9QK84</accession>
<keyword evidence="2" id="KW-1185">Reference proteome</keyword>
<comment type="caution">
    <text evidence="1">The sequence shown here is derived from an EMBL/GenBank/DDBJ whole genome shotgun (WGS) entry which is preliminary data.</text>
</comment>